<evidence type="ECO:0000313" key="2">
    <source>
        <dbReference type="Proteomes" id="UP000218334"/>
    </source>
</evidence>
<dbReference type="EMBL" id="KZ293434">
    <property type="protein sequence ID" value="PBK68020.1"/>
    <property type="molecule type" value="Genomic_DNA"/>
</dbReference>
<keyword evidence="2" id="KW-1185">Reference proteome</keyword>
<dbReference type="Proteomes" id="UP000218334">
    <property type="component" value="Unassembled WGS sequence"/>
</dbReference>
<dbReference type="AlphaFoldDB" id="A0A2H3BEC6"/>
<sequence>MRDLYHFLLKITSTRRRNAAFHDLRHGQTSLPTWWKEVKRRFLGVSETAPNKAQHLTHRQAQFFTFLPHWDIPVSQRKTKIVGRGIV</sequence>
<protein>
    <submittedName>
        <fullName evidence="1">Uncharacterized protein</fullName>
    </submittedName>
</protein>
<accession>A0A2H3BEC6</accession>
<reference evidence="2" key="1">
    <citation type="journal article" date="2017" name="Nat. Ecol. Evol.">
        <title>Genome expansion and lineage-specific genetic innovations in the forest pathogenic fungi Armillaria.</title>
        <authorList>
            <person name="Sipos G."/>
            <person name="Prasanna A.N."/>
            <person name="Walter M.C."/>
            <person name="O'Connor E."/>
            <person name="Balint B."/>
            <person name="Krizsan K."/>
            <person name="Kiss B."/>
            <person name="Hess J."/>
            <person name="Varga T."/>
            <person name="Slot J."/>
            <person name="Riley R."/>
            <person name="Boka B."/>
            <person name="Rigling D."/>
            <person name="Barry K."/>
            <person name="Lee J."/>
            <person name="Mihaltcheva S."/>
            <person name="LaButti K."/>
            <person name="Lipzen A."/>
            <person name="Waldron R."/>
            <person name="Moloney N.M."/>
            <person name="Sperisen C."/>
            <person name="Kredics L."/>
            <person name="Vagvoelgyi C."/>
            <person name="Patrignani A."/>
            <person name="Fitzpatrick D."/>
            <person name="Nagy I."/>
            <person name="Doyle S."/>
            <person name="Anderson J.B."/>
            <person name="Grigoriev I.V."/>
            <person name="Gueldener U."/>
            <person name="Muensterkoetter M."/>
            <person name="Nagy L.G."/>
        </authorList>
    </citation>
    <scope>NUCLEOTIDE SEQUENCE [LARGE SCALE GENOMIC DNA]</scope>
    <source>
        <strain evidence="2">28-4</strain>
    </source>
</reference>
<evidence type="ECO:0000313" key="1">
    <source>
        <dbReference type="EMBL" id="PBK68020.1"/>
    </source>
</evidence>
<proteinExistence type="predicted"/>
<name>A0A2H3BEC6_9AGAR</name>
<gene>
    <name evidence="1" type="ORF">ARMSODRAFT_292296</name>
</gene>
<organism evidence="1 2">
    <name type="scientific">Armillaria solidipes</name>
    <dbReference type="NCBI Taxonomy" id="1076256"/>
    <lineage>
        <taxon>Eukaryota</taxon>
        <taxon>Fungi</taxon>
        <taxon>Dikarya</taxon>
        <taxon>Basidiomycota</taxon>
        <taxon>Agaricomycotina</taxon>
        <taxon>Agaricomycetes</taxon>
        <taxon>Agaricomycetidae</taxon>
        <taxon>Agaricales</taxon>
        <taxon>Marasmiineae</taxon>
        <taxon>Physalacriaceae</taxon>
        <taxon>Armillaria</taxon>
    </lineage>
</organism>